<dbReference type="GeneID" id="6007387"/>
<feature type="compositionally biased region" description="Polar residues" evidence="1">
    <location>
        <begin position="544"/>
        <end position="559"/>
    </location>
</feature>
<gene>
    <name evidence="2" type="ORF">CC1G_02385</name>
</gene>
<dbReference type="SUPFAM" id="SSF52047">
    <property type="entry name" value="RNI-like"/>
    <property type="match status" value="1"/>
</dbReference>
<proteinExistence type="predicted"/>
<keyword evidence="3" id="KW-1185">Reference proteome</keyword>
<accession>A8N7X8</accession>
<feature type="region of interest" description="Disordered" evidence="1">
    <location>
        <begin position="227"/>
        <end position="252"/>
    </location>
</feature>
<feature type="region of interest" description="Disordered" evidence="1">
    <location>
        <begin position="518"/>
        <end position="559"/>
    </location>
</feature>
<dbReference type="VEuPathDB" id="FungiDB:CC1G_02385"/>
<dbReference type="InParanoid" id="A8N7X8"/>
<protein>
    <submittedName>
        <fullName evidence="2">Uncharacterized protein</fullName>
    </submittedName>
</protein>
<name>A8N7X8_COPC7</name>
<comment type="caution">
    <text evidence="2">The sequence shown here is derived from an EMBL/GenBank/DDBJ whole genome shotgun (WGS) entry which is preliminary data.</text>
</comment>
<dbReference type="Proteomes" id="UP000001861">
    <property type="component" value="Unassembled WGS sequence"/>
</dbReference>
<dbReference type="AlphaFoldDB" id="A8N7X8"/>
<dbReference type="HOGENOM" id="CLU_487457_0_0_1"/>
<dbReference type="EMBL" id="AACS02000003">
    <property type="protein sequence ID" value="EAU90998.2"/>
    <property type="molecule type" value="Genomic_DNA"/>
</dbReference>
<evidence type="ECO:0000313" key="2">
    <source>
        <dbReference type="EMBL" id="EAU90998.2"/>
    </source>
</evidence>
<evidence type="ECO:0000313" key="3">
    <source>
        <dbReference type="Proteomes" id="UP000001861"/>
    </source>
</evidence>
<evidence type="ECO:0000256" key="1">
    <source>
        <dbReference type="SAM" id="MobiDB-lite"/>
    </source>
</evidence>
<dbReference type="RefSeq" id="XP_001830934.2">
    <property type="nucleotide sequence ID" value="XM_001830882.2"/>
</dbReference>
<feature type="compositionally biased region" description="Polar residues" evidence="1">
    <location>
        <begin position="357"/>
        <end position="373"/>
    </location>
</feature>
<organism evidence="2 3">
    <name type="scientific">Coprinopsis cinerea (strain Okayama-7 / 130 / ATCC MYA-4618 / FGSC 9003)</name>
    <name type="common">Inky cap fungus</name>
    <name type="synonym">Hormographiella aspergillata</name>
    <dbReference type="NCBI Taxonomy" id="240176"/>
    <lineage>
        <taxon>Eukaryota</taxon>
        <taxon>Fungi</taxon>
        <taxon>Dikarya</taxon>
        <taxon>Basidiomycota</taxon>
        <taxon>Agaricomycotina</taxon>
        <taxon>Agaricomycetes</taxon>
        <taxon>Agaricomycetidae</taxon>
        <taxon>Agaricales</taxon>
        <taxon>Agaricineae</taxon>
        <taxon>Psathyrellaceae</taxon>
        <taxon>Coprinopsis</taxon>
    </lineage>
</organism>
<dbReference type="KEGG" id="cci:CC1G_02385"/>
<feature type="region of interest" description="Disordered" evidence="1">
    <location>
        <begin position="356"/>
        <end position="376"/>
    </location>
</feature>
<dbReference type="OrthoDB" id="3258311at2759"/>
<dbReference type="InterPro" id="IPR032675">
    <property type="entry name" value="LRR_dom_sf"/>
</dbReference>
<reference evidence="2 3" key="1">
    <citation type="journal article" date="2010" name="Proc. Natl. Acad. Sci. U.S.A.">
        <title>Insights into evolution of multicellular fungi from the assembled chromosomes of the mushroom Coprinopsis cinerea (Coprinus cinereus).</title>
        <authorList>
            <person name="Stajich J.E."/>
            <person name="Wilke S.K."/>
            <person name="Ahren D."/>
            <person name="Au C.H."/>
            <person name="Birren B.W."/>
            <person name="Borodovsky M."/>
            <person name="Burns C."/>
            <person name="Canback B."/>
            <person name="Casselton L.A."/>
            <person name="Cheng C.K."/>
            <person name="Deng J."/>
            <person name="Dietrich F.S."/>
            <person name="Fargo D.C."/>
            <person name="Farman M.L."/>
            <person name="Gathman A.C."/>
            <person name="Goldberg J."/>
            <person name="Guigo R."/>
            <person name="Hoegger P.J."/>
            <person name="Hooker J.B."/>
            <person name="Huggins A."/>
            <person name="James T.Y."/>
            <person name="Kamada T."/>
            <person name="Kilaru S."/>
            <person name="Kodira C."/>
            <person name="Kues U."/>
            <person name="Kupfer D."/>
            <person name="Kwan H.S."/>
            <person name="Lomsadze A."/>
            <person name="Li W."/>
            <person name="Lilly W.W."/>
            <person name="Ma L.J."/>
            <person name="Mackey A.J."/>
            <person name="Manning G."/>
            <person name="Martin F."/>
            <person name="Muraguchi H."/>
            <person name="Natvig D.O."/>
            <person name="Palmerini H."/>
            <person name="Ramesh M.A."/>
            <person name="Rehmeyer C.J."/>
            <person name="Roe B.A."/>
            <person name="Shenoy N."/>
            <person name="Stanke M."/>
            <person name="Ter-Hovhannisyan V."/>
            <person name="Tunlid A."/>
            <person name="Velagapudi R."/>
            <person name="Vision T.J."/>
            <person name="Zeng Q."/>
            <person name="Zolan M.E."/>
            <person name="Pukkila P.J."/>
        </authorList>
    </citation>
    <scope>NUCLEOTIDE SEQUENCE [LARGE SCALE GENOMIC DNA]</scope>
    <source>
        <strain evidence="3">Okayama-7 / 130 / ATCC MYA-4618 / FGSC 9003</strain>
    </source>
</reference>
<dbReference type="Gene3D" id="3.80.10.10">
    <property type="entry name" value="Ribonuclease Inhibitor"/>
    <property type="match status" value="1"/>
</dbReference>
<sequence>MEESSIANLPERPLTTPAQWPTRKGIEILYPPHSKVYMLLHEREETELVEGSVQLYYCKEEDRRYYYDEEDEWRTLRTRVVMWRRRRFLEIYKGFIERWNEYIQGFEEYMSHFHQVTPMIETTVNIRKLSIFSVQMEYPETSWKIKPEGKDLFEEWLLRWDIDPDNWSIDASDSLKVHKLWLQNREPKFQRLKLPDLQQDVHEEIFDRCDDQQLLALSLFRGNKPSRPAGRDYDLPPTLPPMLRPPDSERSTQLDLPQRALRTLLQDSLPECKIANLHLQFSRPEANSIASATPWYILRICPDVRNLSVSLLSTLDDLVFPPHHVYSKFRCIEVLEWLSVHQLHPDGIPRLAEWLSSRPTAPNGNGDPSQSETQAERDSFKGLTHFKISHTSQIPPQYTGLLIASLHATPSLKFLTLEGLHLHSSIHSLIREISLACPNLVALKLVARTNNTGTMQNRTASGEVAVVWPHPSGAYAPALGGLKALKHFAWNYKLVDGDATPFALEFFERGVKPWERPGLDEQERLRESLEGEGESDSVRRRNNGLGTSPTKNSGSTMRT</sequence>
<feature type="compositionally biased region" description="Basic and acidic residues" evidence="1">
    <location>
        <begin position="518"/>
        <end position="529"/>
    </location>
</feature>